<proteinExistence type="predicted"/>
<dbReference type="Proteomes" id="UP000827986">
    <property type="component" value="Unassembled WGS sequence"/>
</dbReference>
<accession>A0A9D3WVD0</accession>
<name>A0A9D3WVD0_9SAUR</name>
<dbReference type="AlphaFoldDB" id="A0A9D3WVD0"/>
<evidence type="ECO:0000313" key="2">
    <source>
        <dbReference type="Proteomes" id="UP000827986"/>
    </source>
</evidence>
<organism evidence="1 2">
    <name type="scientific">Mauremys mutica</name>
    <name type="common">yellowpond turtle</name>
    <dbReference type="NCBI Taxonomy" id="74926"/>
    <lineage>
        <taxon>Eukaryota</taxon>
        <taxon>Metazoa</taxon>
        <taxon>Chordata</taxon>
        <taxon>Craniata</taxon>
        <taxon>Vertebrata</taxon>
        <taxon>Euteleostomi</taxon>
        <taxon>Archelosauria</taxon>
        <taxon>Testudinata</taxon>
        <taxon>Testudines</taxon>
        <taxon>Cryptodira</taxon>
        <taxon>Durocryptodira</taxon>
        <taxon>Testudinoidea</taxon>
        <taxon>Geoemydidae</taxon>
        <taxon>Geoemydinae</taxon>
        <taxon>Mauremys</taxon>
    </lineage>
</organism>
<protein>
    <submittedName>
        <fullName evidence="1">Uncharacterized protein</fullName>
    </submittedName>
</protein>
<comment type="caution">
    <text evidence="1">The sequence shown here is derived from an EMBL/GenBank/DDBJ whole genome shotgun (WGS) entry which is preliminary data.</text>
</comment>
<keyword evidence="2" id="KW-1185">Reference proteome</keyword>
<evidence type="ECO:0000313" key="1">
    <source>
        <dbReference type="EMBL" id="KAH1167530.1"/>
    </source>
</evidence>
<reference evidence="1" key="1">
    <citation type="submission" date="2021-09" db="EMBL/GenBank/DDBJ databases">
        <title>The genome of Mauremys mutica provides insights into the evolution of semi-aquatic lifestyle.</title>
        <authorList>
            <person name="Gong S."/>
            <person name="Gao Y."/>
        </authorList>
    </citation>
    <scope>NUCLEOTIDE SEQUENCE</scope>
    <source>
        <strain evidence="1">MM-2020</strain>
        <tissue evidence="1">Muscle</tissue>
    </source>
</reference>
<gene>
    <name evidence="1" type="ORF">KIL84_003013</name>
</gene>
<sequence length="130" mass="14370">MSPSCPNCLNDFILLPTQYDWYHRHLPWQGTELDNLTGLVWSLAPSMTVKTDPGGCLMPKQLQCRCPCCYHPRGQGRVMVGEQVGKLHSAWAIGGSMSMWGEPRTPNALIPSCPEHILLVPTKAAEDPQA</sequence>
<dbReference type="EMBL" id="JAHDVG010000486">
    <property type="protein sequence ID" value="KAH1167530.1"/>
    <property type="molecule type" value="Genomic_DNA"/>
</dbReference>